<evidence type="ECO:0000256" key="2">
    <source>
        <dbReference type="ARBA" id="ARBA00010134"/>
    </source>
</evidence>
<dbReference type="InterPro" id="IPR015917">
    <property type="entry name" value="Pept_C14A"/>
</dbReference>
<feature type="domain" description="Caspase family p10" evidence="7">
    <location>
        <begin position="270"/>
        <end position="352"/>
    </location>
</feature>
<gene>
    <name evidence="8" type="primary">Ip6k1-001</name>
</gene>
<dbReference type="GO" id="GO:0006508">
    <property type="term" value="P:proteolysis"/>
    <property type="evidence" value="ECO:0007669"/>
    <property type="project" value="InterPro"/>
</dbReference>
<keyword evidence="3 5" id="KW-0808">Transferase</keyword>
<sequence length="602" mass="68811">MVIMSCTHNLQLNGDDVHNYGRGIALEPFVHQVSGRATMMCLNETTVCKPLNYREHFFYKSLPQDIKQFAPRYKGVVNVNIEETPDGYVALTAYPYEPDSLIDDCKSDYDVSTDSSEEEQEDLQSNESTEEISEQSGNCDTRIKVRRTGSMCVDDQHHSVHTNNTTVNPWIFKVYKEGLQRQLQSKPRVVKQFILLENVTSKFRKPCVLDLKMGTRIHGDHDAEAKKMHHEIKSAQSTTQQLGVRLAGMQACRGLDASVANNDRCHFEDPCEENVLITFSTVYGHVSYRKNQNGSPFIEEMCNSLHQSHNLEIMQALAVMKHNLENRTDAPEQAKLMATTTTRLTKELILQTKTREEHMSLKVYEAPNRNRGLFLIVGDEIKFRNDVWALCEVAKFLGIDDDDVKIVCKELQYSGKIDCVGSKKEALLKKLTEYVQENCENKSCFVCAIISDANEHDKFVLEHENETYNLSEVTSLVRGSADWCGKPKLFFVQKSNASWSTERFIKKLETNETYHHPDADVLVTFSSAGLGNNQTREGISAFYEVLLQCVASDGHHEYYDLFKILTKVRKLMKEDNKDVPWTQTQLRKEIRFPKSGPITEDR</sequence>
<dbReference type="AlphaFoldDB" id="A0A6F9DG42"/>
<evidence type="ECO:0000259" key="7">
    <source>
        <dbReference type="PROSITE" id="PS50207"/>
    </source>
</evidence>
<evidence type="ECO:0000256" key="5">
    <source>
        <dbReference type="RuleBase" id="RU363090"/>
    </source>
</evidence>
<dbReference type="EC" id="2.7.-.-" evidence="5"/>
<dbReference type="PANTHER" id="PTHR12400:SF21">
    <property type="entry name" value="KINASE"/>
    <property type="match status" value="1"/>
</dbReference>
<dbReference type="SUPFAM" id="SSF52129">
    <property type="entry name" value="Caspase-like"/>
    <property type="match status" value="2"/>
</dbReference>
<dbReference type="InterPro" id="IPR002138">
    <property type="entry name" value="Pept_C14_p10"/>
</dbReference>
<evidence type="ECO:0000256" key="1">
    <source>
        <dbReference type="ARBA" id="ARBA00007374"/>
    </source>
</evidence>
<dbReference type="InterPro" id="IPR011600">
    <property type="entry name" value="Pept_C14_caspase"/>
</dbReference>
<dbReference type="InterPro" id="IPR038286">
    <property type="entry name" value="IPK_sf"/>
</dbReference>
<evidence type="ECO:0000256" key="6">
    <source>
        <dbReference type="SAM" id="MobiDB-lite"/>
    </source>
</evidence>
<dbReference type="GO" id="GO:0032958">
    <property type="term" value="P:inositol phosphate biosynthetic process"/>
    <property type="evidence" value="ECO:0007669"/>
    <property type="project" value="InterPro"/>
</dbReference>
<proteinExistence type="evidence at transcript level"/>
<evidence type="ECO:0000256" key="4">
    <source>
        <dbReference type="ARBA" id="ARBA00022777"/>
    </source>
</evidence>
<dbReference type="PANTHER" id="PTHR12400">
    <property type="entry name" value="INOSITOL POLYPHOSPHATE KINASE"/>
    <property type="match status" value="1"/>
</dbReference>
<dbReference type="Pfam" id="PF00656">
    <property type="entry name" value="Peptidase_C14"/>
    <property type="match status" value="1"/>
</dbReference>
<dbReference type="GO" id="GO:0046854">
    <property type="term" value="P:phosphatidylinositol phosphate biosynthetic process"/>
    <property type="evidence" value="ECO:0007669"/>
    <property type="project" value="TreeGrafter"/>
</dbReference>
<accession>A0A6F9DG42</accession>
<dbReference type="EMBL" id="LR786013">
    <property type="protein sequence ID" value="CAB3256543.1"/>
    <property type="molecule type" value="mRNA"/>
</dbReference>
<evidence type="ECO:0000256" key="3">
    <source>
        <dbReference type="ARBA" id="ARBA00022679"/>
    </source>
</evidence>
<protein>
    <recommendedName>
        <fullName evidence="5">Kinase</fullName>
        <ecNumber evidence="5">2.7.-.-</ecNumber>
    </recommendedName>
</protein>
<dbReference type="GO" id="GO:0004197">
    <property type="term" value="F:cysteine-type endopeptidase activity"/>
    <property type="evidence" value="ECO:0007669"/>
    <property type="project" value="InterPro"/>
</dbReference>
<dbReference type="SMART" id="SM00115">
    <property type="entry name" value="CASc"/>
    <property type="match status" value="1"/>
</dbReference>
<dbReference type="PROSITE" id="PS50207">
    <property type="entry name" value="CASPASE_P10"/>
    <property type="match status" value="1"/>
</dbReference>
<name>A0A6F9DG42_9ASCI</name>
<dbReference type="Gene3D" id="3.40.50.1460">
    <property type="match status" value="1"/>
</dbReference>
<comment type="similarity">
    <text evidence="2">Belongs to the peptidase C14A family.</text>
</comment>
<dbReference type="InterPro" id="IPR005522">
    <property type="entry name" value="IPK"/>
</dbReference>
<dbReference type="GO" id="GO:0000828">
    <property type="term" value="F:inositol hexakisphosphate kinase activity"/>
    <property type="evidence" value="ECO:0007669"/>
    <property type="project" value="TreeGrafter"/>
</dbReference>
<dbReference type="GO" id="GO:0005737">
    <property type="term" value="C:cytoplasm"/>
    <property type="evidence" value="ECO:0007669"/>
    <property type="project" value="TreeGrafter"/>
</dbReference>
<feature type="compositionally biased region" description="Acidic residues" evidence="6">
    <location>
        <begin position="115"/>
        <end position="133"/>
    </location>
</feature>
<dbReference type="Pfam" id="PF03770">
    <property type="entry name" value="IPK"/>
    <property type="match status" value="1"/>
</dbReference>
<evidence type="ECO:0000313" key="8">
    <source>
        <dbReference type="EMBL" id="CAB3256543.1"/>
    </source>
</evidence>
<dbReference type="GO" id="GO:0005634">
    <property type="term" value="C:nucleus"/>
    <property type="evidence" value="ECO:0007669"/>
    <property type="project" value="TreeGrafter"/>
</dbReference>
<reference evidence="8" key="1">
    <citation type="submission" date="2020-04" db="EMBL/GenBank/DDBJ databases">
        <authorList>
            <person name="Neveu A P."/>
        </authorList>
    </citation>
    <scope>NUCLEOTIDE SEQUENCE</scope>
    <source>
        <tissue evidence="8">Whole embryo</tissue>
    </source>
</reference>
<dbReference type="Gene3D" id="3.30.470.160">
    <property type="entry name" value="Inositol polyphosphate kinase"/>
    <property type="match status" value="1"/>
</dbReference>
<feature type="region of interest" description="Disordered" evidence="6">
    <location>
        <begin position="107"/>
        <end position="138"/>
    </location>
</feature>
<organism evidence="8">
    <name type="scientific">Phallusia mammillata</name>
    <dbReference type="NCBI Taxonomy" id="59560"/>
    <lineage>
        <taxon>Eukaryota</taxon>
        <taxon>Metazoa</taxon>
        <taxon>Chordata</taxon>
        <taxon>Tunicata</taxon>
        <taxon>Ascidiacea</taxon>
        <taxon>Phlebobranchia</taxon>
        <taxon>Ascidiidae</taxon>
        <taxon>Phallusia</taxon>
    </lineage>
</organism>
<dbReference type="InterPro" id="IPR029030">
    <property type="entry name" value="Caspase-like_dom_sf"/>
</dbReference>
<keyword evidence="4 5" id="KW-0418">Kinase</keyword>
<comment type="similarity">
    <text evidence="1 5">Belongs to the inositol phosphokinase (IPK) family.</text>
</comment>
<dbReference type="SUPFAM" id="SSF56104">
    <property type="entry name" value="SAICAR synthase-like"/>
    <property type="match status" value="1"/>
</dbReference>